<dbReference type="InterPro" id="IPR016181">
    <property type="entry name" value="Acyl_CoA_acyltransferase"/>
</dbReference>
<evidence type="ECO:0000259" key="2">
    <source>
        <dbReference type="PROSITE" id="PS51186"/>
    </source>
</evidence>
<dbReference type="EMBL" id="FMXE01000008">
    <property type="protein sequence ID" value="SDA63066.1"/>
    <property type="molecule type" value="Genomic_DNA"/>
</dbReference>
<dbReference type="OrthoDB" id="1431064at2"/>
<reference evidence="4" key="1">
    <citation type="submission" date="2016-10" db="EMBL/GenBank/DDBJ databases">
        <authorList>
            <person name="Varghese N."/>
            <person name="Submissions S."/>
        </authorList>
    </citation>
    <scope>NUCLEOTIDE SEQUENCE [LARGE SCALE GENOMIC DNA]</scope>
    <source>
        <strain evidence="4">DSM 22703</strain>
    </source>
</reference>
<dbReference type="CDD" id="cd04301">
    <property type="entry name" value="NAT_SF"/>
    <property type="match status" value="1"/>
</dbReference>
<dbReference type="AlphaFoldDB" id="A0A1G5WZG6"/>
<dbReference type="PROSITE" id="PS51186">
    <property type="entry name" value="GNAT"/>
    <property type="match status" value="1"/>
</dbReference>
<dbReference type="Gene3D" id="3.40.630.30">
    <property type="match status" value="1"/>
</dbReference>
<organism evidence="3 4">
    <name type="scientific">Algoriphagus alkaliphilus</name>
    <dbReference type="NCBI Taxonomy" id="279824"/>
    <lineage>
        <taxon>Bacteria</taxon>
        <taxon>Pseudomonadati</taxon>
        <taxon>Bacteroidota</taxon>
        <taxon>Cytophagia</taxon>
        <taxon>Cytophagales</taxon>
        <taxon>Cyclobacteriaceae</taxon>
        <taxon>Algoriphagus</taxon>
    </lineage>
</organism>
<evidence type="ECO:0000313" key="3">
    <source>
        <dbReference type="EMBL" id="SDA63066.1"/>
    </source>
</evidence>
<feature type="domain" description="N-acetyltransferase" evidence="2">
    <location>
        <begin position="4"/>
        <end position="153"/>
    </location>
</feature>
<dbReference type="InterPro" id="IPR000182">
    <property type="entry name" value="GNAT_dom"/>
</dbReference>
<dbReference type="Pfam" id="PF00583">
    <property type="entry name" value="Acetyltransf_1"/>
    <property type="match status" value="1"/>
</dbReference>
<dbReference type="SUPFAM" id="SSF55729">
    <property type="entry name" value="Acyl-CoA N-acyltransferases (Nat)"/>
    <property type="match status" value="1"/>
</dbReference>
<keyword evidence="4" id="KW-1185">Reference proteome</keyword>
<dbReference type="RefSeq" id="WP_092729236.1">
    <property type="nucleotide sequence ID" value="NZ_FMXE01000008.1"/>
</dbReference>
<evidence type="ECO:0000313" key="4">
    <source>
        <dbReference type="Proteomes" id="UP000198756"/>
    </source>
</evidence>
<dbReference type="PANTHER" id="PTHR13947">
    <property type="entry name" value="GNAT FAMILY N-ACETYLTRANSFERASE"/>
    <property type="match status" value="1"/>
</dbReference>
<dbReference type="InterPro" id="IPR050769">
    <property type="entry name" value="NAT_camello-type"/>
</dbReference>
<dbReference type="PANTHER" id="PTHR13947:SF37">
    <property type="entry name" value="LD18367P"/>
    <property type="match status" value="1"/>
</dbReference>
<accession>A0A1G5WZG6</accession>
<keyword evidence="1 3" id="KW-0808">Transferase</keyword>
<dbReference type="GO" id="GO:0008080">
    <property type="term" value="F:N-acetyltransferase activity"/>
    <property type="evidence" value="ECO:0007669"/>
    <property type="project" value="InterPro"/>
</dbReference>
<protein>
    <submittedName>
        <fullName evidence="3">Acetyltransferase (GNAT) family protein</fullName>
    </submittedName>
</protein>
<name>A0A1G5WZG6_9BACT</name>
<dbReference type="Proteomes" id="UP000198756">
    <property type="component" value="Unassembled WGS sequence"/>
</dbReference>
<sequence>MSIIQILPYSPEFQPYFESINKAWVTQYFTLEPFDIEQLEYPEETILAKGGGILFAKIGDEIVGTVGLIPTNNLTCEMIKMGVNPAAQGKGVGHSLGVAVMEEARKMGFSKMVLYSNTKLAAALHLYKKLGFHEVKAECGSYGRCDIKMERML</sequence>
<proteinExistence type="predicted"/>
<dbReference type="STRING" id="279824.SAMN03080617_01404"/>
<evidence type="ECO:0000256" key="1">
    <source>
        <dbReference type="ARBA" id="ARBA00022679"/>
    </source>
</evidence>
<gene>
    <name evidence="3" type="ORF">SAMN03080617_01404</name>
</gene>